<evidence type="ECO:0000313" key="3">
    <source>
        <dbReference type="Proteomes" id="UP000266673"/>
    </source>
</evidence>
<keyword evidence="3" id="KW-1185">Reference proteome</keyword>
<sequence>MTDAIITIRIIKNFEYRTVKNLVLQNIKLDIMTIGELKKIIIEKINVTPAFKLFRNVDYDTLKIYMKAHRSKTQNLIINLDNDEWILNDENASLSSCNIENETELSFFNREAYEAYKSHPDVMKWE</sequence>
<organism evidence="2 3">
    <name type="scientific">Gigaspora rosea</name>
    <dbReference type="NCBI Taxonomy" id="44941"/>
    <lineage>
        <taxon>Eukaryota</taxon>
        <taxon>Fungi</taxon>
        <taxon>Fungi incertae sedis</taxon>
        <taxon>Mucoromycota</taxon>
        <taxon>Glomeromycotina</taxon>
        <taxon>Glomeromycetes</taxon>
        <taxon>Diversisporales</taxon>
        <taxon>Gigasporaceae</taxon>
        <taxon>Gigaspora</taxon>
    </lineage>
</organism>
<evidence type="ECO:0000313" key="2">
    <source>
        <dbReference type="EMBL" id="RIB15800.1"/>
    </source>
</evidence>
<protein>
    <submittedName>
        <fullName evidence="2">Uncharacterized protein</fullName>
    </submittedName>
</protein>
<evidence type="ECO:0000256" key="1">
    <source>
        <dbReference type="ARBA" id="ARBA00007176"/>
    </source>
</evidence>
<name>A0A397UZX8_9GLOM</name>
<gene>
    <name evidence="2" type="ORF">C2G38_2143397</name>
</gene>
<dbReference type="AlphaFoldDB" id="A0A397UZX8"/>
<dbReference type="OrthoDB" id="937at2759"/>
<dbReference type="EMBL" id="QKWP01000721">
    <property type="protein sequence ID" value="RIB15800.1"/>
    <property type="molecule type" value="Genomic_DNA"/>
</dbReference>
<comment type="caution">
    <text evidence="2">The sequence shown here is derived from an EMBL/GenBank/DDBJ whole genome shotgun (WGS) entry which is preliminary data.</text>
</comment>
<reference evidence="2 3" key="1">
    <citation type="submission" date="2018-06" db="EMBL/GenBank/DDBJ databases">
        <title>Comparative genomics reveals the genomic features of Rhizophagus irregularis, R. cerebriforme, R. diaphanum and Gigaspora rosea, and their symbiotic lifestyle signature.</title>
        <authorList>
            <person name="Morin E."/>
            <person name="San Clemente H."/>
            <person name="Chen E.C.H."/>
            <person name="De La Providencia I."/>
            <person name="Hainaut M."/>
            <person name="Kuo A."/>
            <person name="Kohler A."/>
            <person name="Murat C."/>
            <person name="Tang N."/>
            <person name="Roy S."/>
            <person name="Loubradou J."/>
            <person name="Henrissat B."/>
            <person name="Grigoriev I.V."/>
            <person name="Corradi N."/>
            <person name="Roux C."/>
            <person name="Martin F.M."/>
        </authorList>
    </citation>
    <scope>NUCLEOTIDE SEQUENCE [LARGE SCALE GENOMIC DNA]</scope>
    <source>
        <strain evidence="2 3">DAOM 194757</strain>
    </source>
</reference>
<dbReference type="PANTHER" id="PTHR18444:SF9">
    <property type="entry name" value="UPF0538 PROTEIN C2ORF76"/>
    <property type="match status" value="1"/>
</dbReference>
<accession>A0A397UZX8</accession>
<dbReference type="PANTHER" id="PTHR18444">
    <property type="entry name" value="UPF0538 FAMILY MEMBER"/>
    <property type="match status" value="1"/>
</dbReference>
<dbReference type="Proteomes" id="UP000266673">
    <property type="component" value="Unassembled WGS sequence"/>
</dbReference>
<dbReference type="InterPro" id="IPR018794">
    <property type="entry name" value="UPF0538"/>
</dbReference>
<proteinExistence type="inferred from homology"/>
<dbReference type="Pfam" id="PF10209">
    <property type="entry name" value="DUF2340"/>
    <property type="match status" value="1"/>
</dbReference>
<comment type="similarity">
    <text evidence="1">Belongs to the UPF0538 family.</text>
</comment>